<dbReference type="InterPro" id="IPR009056">
    <property type="entry name" value="Cyt_c-like_dom"/>
</dbReference>
<evidence type="ECO:0000256" key="4">
    <source>
        <dbReference type="ARBA" id="ARBA00022982"/>
    </source>
</evidence>
<evidence type="ECO:0000256" key="3">
    <source>
        <dbReference type="ARBA" id="ARBA00022723"/>
    </source>
</evidence>
<dbReference type="InterPro" id="IPR050597">
    <property type="entry name" value="Cytochrome_c_Oxidase_Subunit"/>
</dbReference>
<name>A0ABQ0H1G7_9HYPH</name>
<evidence type="ECO:0000313" key="10">
    <source>
        <dbReference type="Proteomes" id="UP001628091"/>
    </source>
</evidence>
<keyword evidence="5 6" id="KW-0408">Iron</keyword>
<keyword evidence="1" id="KW-0813">Transport</keyword>
<keyword evidence="10" id="KW-1185">Reference proteome</keyword>
<keyword evidence="4" id="KW-0249">Electron transport</keyword>
<comment type="caution">
    <text evidence="9">The sequence shown here is derived from an EMBL/GenBank/DDBJ whole genome shotgun (WGS) entry which is preliminary data.</text>
</comment>
<dbReference type="PROSITE" id="PS51007">
    <property type="entry name" value="CYTC"/>
    <property type="match status" value="3"/>
</dbReference>
<dbReference type="EMBL" id="BAAFZP010000001">
    <property type="protein sequence ID" value="GAB1582755.1"/>
    <property type="molecule type" value="Genomic_DNA"/>
</dbReference>
<accession>A0ABQ0H1G7</accession>
<dbReference type="SUPFAM" id="SSF46626">
    <property type="entry name" value="Cytochrome c"/>
    <property type="match status" value="3"/>
</dbReference>
<feature type="domain" description="Cytochrome c" evidence="8">
    <location>
        <begin position="279"/>
        <end position="367"/>
    </location>
</feature>
<evidence type="ECO:0000256" key="5">
    <source>
        <dbReference type="ARBA" id="ARBA00023004"/>
    </source>
</evidence>
<keyword evidence="7" id="KW-0812">Transmembrane</keyword>
<keyword evidence="7" id="KW-0472">Membrane</keyword>
<keyword evidence="3 6" id="KW-0479">Metal-binding</keyword>
<feature type="domain" description="Cytochrome c" evidence="8">
    <location>
        <begin position="77"/>
        <end position="163"/>
    </location>
</feature>
<feature type="domain" description="Cytochrome c" evidence="8">
    <location>
        <begin position="185"/>
        <end position="266"/>
    </location>
</feature>
<dbReference type="Pfam" id="PF13442">
    <property type="entry name" value="Cytochrome_CBB3"/>
    <property type="match status" value="1"/>
</dbReference>
<sequence length="383" mass="41333">MIPRTVLGWKRLAVATGIVIIFLVAGAAIFIWSGFYNVAATREHFAITTWILEKLRRQSVETRSYFVEAPPPLDDPDRIRLGAAHFEGGCAPCHGRPGDPVDAIVSGMLPPPPPLAGAVAHQTPEEVFWIVKHGLKYTGMPAWPAQGRHDEVWALTAFLKQLPGGTAADYQRLSGRDRLPPEPRENLTQGSDTVALTQCIRCHDDAAQETLSVLVPRLAGQSPAFLLRALAEYAAGTRPSGIMEPVAKSLDESEMRELAAYYAGLETRPPPAGNRPDANSVERGRAIAMNGDARSGIPPCLACHSRSRAPAFPSLAGQHAAYIAGQLRLWQEGGRDMTGYGQIMATVARRLTDEQISDVAAYFASLPSNDGLDRPASSTETGR</sequence>
<dbReference type="InterPro" id="IPR036909">
    <property type="entry name" value="Cyt_c-like_dom_sf"/>
</dbReference>
<protein>
    <submittedName>
        <fullName evidence="9">C-type cytochrome</fullName>
    </submittedName>
</protein>
<dbReference type="RefSeq" id="WP_407865313.1">
    <property type="nucleotide sequence ID" value="NZ_BAAFZP010000001.1"/>
</dbReference>
<proteinExistence type="predicted"/>
<dbReference type="Gene3D" id="1.10.760.10">
    <property type="entry name" value="Cytochrome c-like domain"/>
    <property type="match status" value="3"/>
</dbReference>
<dbReference type="Pfam" id="PF00034">
    <property type="entry name" value="Cytochrom_C"/>
    <property type="match status" value="1"/>
</dbReference>
<reference evidence="9 10" key="1">
    <citation type="submission" date="2024-10" db="EMBL/GenBank/DDBJ databases">
        <title>Isolation, draft genome sequencing and identification of Phyllobacterium sp. NSA23, isolated from leaf soil.</title>
        <authorList>
            <person name="Akita H."/>
        </authorList>
    </citation>
    <scope>NUCLEOTIDE SEQUENCE [LARGE SCALE GENOMIC DNA]</scope>
    <source>
        <strain evidence="9 10">NSA23</strain>
    </source>
</reference>
<gene>
    <name evidence="9" type="ORF">PPNSA23_26980</name>
</gene>
<evidence type="ECO:0000256" key="1">
    <source>
        <dbReference type="ARBA" id="ARBA00022448"/>
    </source>
</evidence>
<evidence type="ECO:0000259" key="8">
    <source>
        <dbReference type="PROSITE" id="PS51007"/>
    </source>
</evidence>
<evidence type="ECO:0000256" key="2">
    <source>
        <dbReference type="ARBA" id="ARBA00022617"/>
    </source>
</evidence>
<organism evidence="9 10">
    <name type="scientific">Phyllobacterium phragmitis</name>
    <dbReference type="NCBI Taxonomy" id="2670329"/>
    <lineage>
        <taxon>Bacteria</taxon>
        <taxon>Pseudomonadati</taxon>
        <taxon>Pseudomonadota</taxon>
        <taxon>Alphaproteobacteria</taxon>
        <taxon>Hyphomicrobiales</taxon>
        <taxon>Phyllobacteriaceae</taxon>
        <taxon>Phyllobacterium</taxon>
    </lineage>
</organism>
<dbReference type="Proteomes" id="UP001628091">
    <property type="component" value="Unassembled WGS sequence"/>
</dbReference>
<feature type="transmembrane region" description="Helical" evidence="7">
    <location>
        <begin position="12"/>
        <end position="35"/>
    </location>
</feature>
<evidence type="ECO:0000256" key="6">
    <source>
        <dbReference type="PROSITE-ProRule" id="PRU00433"/>
    </source>
</evidence>
<dbReference type="PANTHER" id="PTHR33751:SF9">
    <property type="entry name" value="CYTOCHROME C4"/>
    <property type="match status" value="1"/>
</dbReference>
<dbReference type="PANTHER" id="PTHR33751">
    <property type="entry name" value="CBB3-TYPE CYTOCHROME C OXIDASE SUBUNIT FIXP"/>
    <property type="match status" value="1"/>
</dbReference>
<keyword evidence="7" id="KW-1133">Transmembrane helix</keyword>
<evidence type="ECO:0000313" key="9">
    <source>
        <dbReference type="EMBL" id="GAB1582755.1"/>
    </source>
</evidence>
<evidence type="ECO:0000256" key="7">
    <source>
        <dbReference type="SAM" id="Phobius"/>
    </source>
</evidence>
<keyword evidence="2 6" id="KW-0349">Heme</keyword>